<dbReference type="InterPro" id="IPR035979">
    <property type="entry name" value="RBD_domain_sf"/>
</dbReference>
<dbReference type="InterPro" id="IPR034138">
    <property type="entry name" value="NOP8_RRM"/>
</dbReference>
<dbReference type="EMBL" id="CACRXK020001220">
    <property type="protein sequence ID" value="CAB3987713.1"/>
    <property type="molecule type" value="Genomic_DNA"/>
</dbReference>
<accession>A0A6S7G9Y2</accession>
<feature type="region of interest" description="Disordered" evidence="4">
    <location>
        <begin position="241"/>
        <end position="397"/>
    </location>
</feature>
<evidence type="ECO:0000256" key="4">
    <source>
        <dbReference type="SAM" id="MobiDB-lite"/>
    </source>
</evidence>
<dbReference type="GO" id="GO:0003723">
    <property type="term" value="F:RNA binding"/>
    <property type="evidence" value="ECO:0007669"/>
    <property type="project" value="UniProtKB-UniRule"/>
</dbReference>
<dbReference type="InterPro" id="IPR000504">
    <property type="entry name" value="RRM_dom"/>
</dbReference>
<evidence type="ECO:0000256" key="3">
    <source>
        <dbReference type="ARBA" id="ARBA00023242"/>
    </source>
</evidence>
<feature type="compositionally biased region" description="Low complexity" evidence="4">
    <location>
        <begin position="365"/>
        <end position="378"/>
    </location>
</feature>
<reference evidence="5" key="1">
    <citation type="submission" date="2020-04" db="EMBL/GenBank/DDBJ databases">
        <authorList>
            <person name="Alioto T."/>
            <person name="Alioto T."/>
            <person name="Gomez Garrido J."/>
        </authorList>
    </citation>
    <scope>NUCLEOTIDE SEQUENCE</scope>
    <source>
        <strain evidence="5">A484AB</strain>
    </source>
</reference>
<proteinExistence type="predicted"/>
<feature type="compositionally biased region" description="Basic and acidic residues" evidence="4">
    <location>
        <begin position="241"/>
        <end position="253"/>
    </location>
</feature>
<feature type="compositionally biased region" description="Basic and acidic residues" evidence="4">
    <location>
        <begin position="381"/>
        <end position="391"/>
    </location>
</feature>
<keyword evidence="3" id="KW-0539">Nucleus</keyword>
<evidence type="ECO:0000256" key="2">
    <source>
        <dbReference type="ARBA" id="ARBA00022884"/>
    </source>
</evidence>
<feature type="compositionally biased region" description="Basic and acidic residues" evidence="4">
    <location>
        <begin position="316"/>
        <end position="332"/>
    </location>
</feature>
<dbReference type="InterPro" id="IPR012677">
    <property type="entry name" value="Nucleotide-bd_a/b_plait_sf"/>
</dbReference>
<gene>
    <name evidence="5" type="ORF">PACLA_8A072667</name>
</gene>
<keyword evidence="6" id="KW-1185">Reference proteome</keyword>
<name>A0A6S7G9Y2_PARCT</name>
<dbReference type="Proteomes" id="UP001152795">
    <property type="component" value="Unassembled WGS sequence"/>
</dbReference>
<protein>
    <submittedName>
        <fullName evidence="5">Nucleolar 8-like</fullName>
    </submittedName>
</protein>
<feature type="region of interest" description="Disordered" evidence="4">
    <location>
        <begin position="106"/>
        <end position="128"/>
    </location>
</feature>
<sequence length="674" mass="76484">MAEESARNTESLIECKRLFVGGLYKGVSKEDLRLKFTPFGDVKDLEIISRHDSGSGDHIKTFAYLNIGMSEKNFRKCLTTYNKCNWKGHNLKVEVAKEDYLTRLQKEKQPNDSLGQTKDTPGIPAVKDIKSAVPGTPVPKKRNWVIGKFGRALPIVFLRRKDGKKIAKFDPSKTVHCLKKLSGNNDNQDHPVDNLTWNLDDHDPVLIGVYKTSPTNRVCLKRPREEIEGDNCYTAKEKIRTKERNSSLKDIHSNENVNDATNSFGDYDQPQHNKPSFLNSSNSMVKSNDESISFPSSHQSFDNDGTSDALSTSKSSLKESKEWNEIKDKDYEQQSDNQVDFSSSSESCLSSDESLSQTEESDQVSETSSHSNSAYTSSVESLRDYETETKSSSRTSKLFKADISDRSRNKREISNKLRLETLEERREVLKTQKEIVKNALQKVDAGSVKGGNHIVFGNDDNRTDEENLNSLDDGKKISGSKALAWLGMDSSSDDDDDSNKKVVEFLGKEHFDGRSGEKLMKLQQKFGHDQRFKMDERFLESDDEMEAISKTPVFEEYDLDNQLKEEKLLSLKVLQDVLGTNSVFVDENEDARNLYRDSVDTHYDPSREDHANFEEEIRIPKSPERNNENNMADDVTAVNEHVVTQEKFYCVSESLKGFFGNKDKVLYGSSCQLR</sequence>
<organism evidence="5 6">
    <name type="scientific">Paramuricea clavata</name>
    <name type="common">Red gorgonian</name>
    <name type="synonym">Violescent sea-whip</name>
    <dbReference type="NCBI Taxonomy" id="317549"/>
    <lineage>
        <taxon>Eukaryota</taxon>
        <taxon>Metazoa</taxon>
        <taxon>Cnidaria</taxon>
        <taxon>Anthozoa</taxon>
        <taxon>Octocorallia</taxon>
        <taxon>Malacalcyonacea</taxon>
        <taxon>Plexauridae</taxon>
        <taxon>Paramuricea</taxon>
    </lineage>
</organism>
<feature type="compositionally biased region" description="Low complexity" evidence="4">
    <location>
        <begin position="342"/>
        <end position="356"/>
    </location>
</feature>
<dbReference type="SUPFAM" id="SSF54928">
    <property type="entry name" value="RNA-binding domain, RBD"/>
    <property type="match status" value="1"/>
</dbReference>
<evidence type="ECO:0000313" key="5">
    <source>
        <dbReference type="EMBL" id="CAB3987713.1"/>
    </source>
</evidence>
<keyword evidence="2" id="KW-0694">RNA-binding</keyword>
<dbReference type="PANTHER" id="PTHR48029:SF1">
    <property type="entry name" value="NUCLEOLAR PROTEIN 8"/>
    <property type="match status" value="1"/>
</dbReference>
<comment type="subcellular location">
    <subcellularLocation>
        <location evidence="1">Nucleus</location>
        <location evidence="1">Nucleolus</location>
    </subcellularLocation>
</comment>
<dbReference type="AlphaFoldDB" id="A0A6S7G9Y2"/>
<dbReference type="CDD" id="cd12226">
    <property type="entry name" value="RRM_NOL8"/>
    <property type="match status" value="1"/>
</dbReference>
<dbReference type="PANTHER" id="PTHR48029">
    <property type="entry name" value="NUCLEOLAR PROTEIN 8"/>
    <property type="match status" value="1"/>
</dbReference>
<dbReference type="Gene3D" id="3.30.70.330">
    <property type="match status" value="1"/>
</dbReference>
<dbReference type="OrthoDB" id="21643at2759"/>
<evidence type="ECO:0000313" key="6">
    <source>
        <dbReference type="Proteomes" id="UP001152795"/>
    </source>
</evidence>
<comment type="caution">
    <text evidence="5">The sequence shown here is derived from an EMBL/GenBank/DDBJ whole genome shotgun (WGS) entry which is preliminary data.</text>
</comment>
<dbReference type="SMART" id="SM00360">
    <property type="entry name" value="RRM"/>
    <property type="match status" value="1"/>
</dbReference>
<dbReference type="GO" id="GO:0005730">
    <property type="term" value="C:nucleolus"/>
    <property type="evidence" value="ECO:0007669"/>
    <property type="project" value="UniProtKB-SubCell"/>
</dbReference>
<evidence type="ECO:0000256" key="1">
    <source>
        <dbReference type="ARBA" id="ARBA00004604"/>
    </source>
</evidence>
<dbReference type="PROSITE" id="PS50102">
    <property type="entry name" value="RRM"/>
    <property type="match status" value="1"/>
</dbReference>
<feature type="compositionally biased region" description="Polar residues" evidence="4">
    <location>
        <begin position="254"/>
        <end position="309"/>
    </location>
</feature>